<evidence type="ECO:0000256" key="1">
    <source>
        <dbReference type="SAM" id="MobiDB-lite"/>
    </source>
</evidence>
<organism evidence="2 3">
    <name type="scientific">Floridaenema evergladense BLCC-F167</name>
    <dbReference type="NCBI Taxonomy" id="3153639"/>
    <lineage>
        <taxon>Bacteria</taxon>
        <taxon>Bacillati</taxon>
        <taxon>Cyanobacteriota</taxon>
        <taxon>Cyanophyceae</taxon>
        <taxon>Oscillatoriophycideae</taxon>
        <taxon>Aerosakkonematales</taxon>
        <taxon>Aerosakkonemataceae</taxon>
        <taxon>Floridanema</taxon>
        <taxon>Floridanema evergladense</taxon>
    </lineage>
</organism>
<feature type="region of interest" description="Disordered" evidence="1">
    <location>
        <begin position="17"/>
        <end position="41"/>
    </location>
</feature>
<evidence type="ECO:0000313" key="3">
    <source>
        <dbReference type="Proteomes" id="UP001576780"/>
    </source>
</evidence>
<sequence>MSFSVANSDCSRSKVVVFPHPTTPDSATNGYQPKPGQLVAY</sequence>
<reference evidence="2 3" key="1">
    <citation type="submission" date="2024-09" db="EMBL/GenBank/DDBJ databases">
        <title>Floridaenema gen nov. (Aerosakkonemataceae, Aerosakkonematales ord. nov., Cyanobacteria) from benthic tropical and subtropical fresh waters, with the description of four new species.</title>
        <authorList>
            <person name="Moretto J.A."/>
            <person name="Berthold D.E."/>
            <person name="Lefler F.W."/>
            <person name="Huang I.-S."/>
            <person name="Laughinghouse H. IV."/>
        </authorList>
    </citation>
    <scope>NUCLEOTIDE SEQUENCE [LARGE SCALE GENOMIC DNA]</scope>
    <source>
        <strain evidence="2 3">BLCC-F167</strain>
    </source>
</reference>
<comment type="caution">
    <text evidence="2">The sequence shown here is derived from an EMBL/GenBank/DDBJ whole genome shotgun (WGS) entry which is preliminary data.</text>
</comment>
<evidence type="ECO:0000313" key="2">
    <source>
        <dbReference type="EMBL" id="MFB2837759.1"/>
    </source>
</evidence>
<dbReference type="Proteomes" id="UP001576780">
    <property type="component" value="Unassembled WGS sequence"/>
</dbReference>
<proteinExistence type="predicted"/>
<dbReference type="RefSeq" id="WP_413280098.1">
    <property type="nucleotide sequence ID" value="NZ_JBHFNT010000221.1"/>
</dbReference>
<keyword evidence="3" id="KW-1185">Reference proteome</keyword>
<dbReference type="EMBL" id="JBHFNT010000221">
    <property type="protein sequence ID" value="MFB2837759.1"/>
    <property type="molecule type" value="Genomic_DNA"/>
</dbReference>
<accession>A0ABV4WRP0</accession>
<name>A0ABV4WRP0_9CYAN</name>
<protein>
    <submittedName>
        <fullName evidence="2">Uncharacterized protein</fullName>
    </submittedName>
</protein>
<gene>
    <name evidence="2" type="ORF">ACE1CA_24930</name>
</gene>